<gene>
    <name evidence="1" type="ORF">BDN72DRAFT_900108</name>
</gene>
<organism evidence="1 2">
    <name type="scientific">Pluteus cervinus</name>
    <dbReference type="NCBI Taxonomy" id="181527"/>
    <lineage>
        <taxon>Eukaryota</taxon>
        <taxon>Fungi</taxon>
        <taxon>Dikarya</taxon>
        <taxon>Basidiomycota</taxon>
        <taxon>Agaricomycotina</taxon>
        <taxon>Agaricomycetes</taxon>
        <taxon>Agaricomycetidae</taxon>
        <taxon>Agaricales</taxon>
        <taxon>Pluteineae</taxon>
        <taxon>Pluteaceae</taxon>
        <taxon>Pluteus</taxon>
    </lineage>
</organism>
<keyword evidence="2" id="KW-1185">Reference proteome</keyword>
<dbReference type="EMBL" id="ML208415">
    <property type="protein sequence ID" value="TFK66111.1"/>
    <property type="molecule type" value="Genomic_DNA"/>
</dbReference>
<evidence type="ECO:0000313" key="1">
    <source>
        <dbReference type="EMBL" id="TFK66111.1"/>
    </source>
</evidence>
<proteinExistence type="predicted"/>
<evidence type="ECO:0000313" key="2">
    <source>
        <dbReference type="Proteomes" id="UP000308600"/>
    </source>
</evidence>
<reference evidence="1 2" key="1">
    <citation type="journal article" date="2019" name="Nat. Ecol. Evol.">
        <title>Megaphylogeny resolves global patterns of mushroom evolution.</title>
        <authorList>
            <person name="Varga T."/>
            <person name="Krizsan K."/>
            <person name="Foldi C."/>
            <person name="Dima B."/>
            <person name="Sanchez-Garcia M."/>
            <person name="Sanchez-Ramirez S."/>
            <person name="Szollosi G.J."/>
            <person name="Szarkandi J.G."/>
            <person name="Papp V."/>
            <person name="Albert L."/>
            <person name="Andreopoulos W."/>
            <person name="Angelini C."/>
            <person name="Antonin V."/>
            <person name="Barry K.W."/>
            <person name="Bougher N.L."/>
            <person name="Buchanan P."/>
            <person name="Buyck B."/>
            <person name="Bense V."/>
            <person name="Catcheside P."/>
            <person name="Chovatia M."/>
            <person name="Cooper J."/>
            <person name="Damon W."/>
            <person name="Desjardin D."/>
            <person name="Finy P."/>
            <person name="Geml J."/>
            <person name="Haridas S."/>
            <person name="Hughes K."/>
            <person name="Justo A."/>
            <person name="Karasinski D."/>
            <person name="Kautmanova I."/>
            <person name="Kiss B."/>
            <person name="Kocsube S."/>
            <person name="Kotiranta H."/>
            <person name="LaButti K.M."/>
            <person name="Lechner B.E."/>
            <person name="Liimatainen K."/>
            <person name="Lipzen A."/>
            <person name="Lukacs Z."/>
            <person name="Mihaltcheva S."/>
            <person name="Morgado L.N."/>
            <person name="Niskanen T."/>
            <person name="Noordeloos M.E."/>
            <person name="Ohm R.A."/>
            <person name="Ortiz-Santana B."/>
            <person name="Ovrebo C."/>
            <person name="Racz N."/>
            <person name="Riley R."/>
            <person name="Savchenko A."/>
            <person name="Shiryaev A."/>
            <person name="Soop K."/>
            <person name="Spirin V."/>
            <person name="Szebenyi C."/>
            <person name="Tomsovsky M."/>
            <person name="Tulloss R.E."/>
            <person name="Uehling J."/>
            <person name="Grigoriev I.V."/>
            <person name="Vagvolgyi C."/>
            <person name="Papp T."/>
            <person name="Martin F.M."/>
            <person name="Miettinen O."/>
            <person name="Hibbett D.S."/>
            <person name="Nagy L.G."/>
        </authorList>
    </citation>
    <scope>NUCLEOTIDE SEQUENCE [LARGE SCALE GENOMIC DNA]</scope>
    <source>
        <strain evidence="1 2">NL-1719</strain>
    </source>
</reference>
<name>A0ACD3AK58_9AGAR</name>
<dbReference type="Proteomes" id="UP000308600">
    <property type="component" value="Unassembled WGS sequence"/>
</dbReference>
<sequence length="163" mass="17480">MNAGEGCQPSSALSNTNIVEEAPKDGQINSPLSLPAPLSENNSAAEPPRPNTFDSPSSSNNAVDTTTWDELNQIALALGRLNERQRSRLPSPEDVDVDDALSQSDLESRLRLLLLIVLLAICIGLRLICQNTARLTGDLDLGGEEEIGDDDGGEGREETNEKE</sequence>
<protein>
    <submittedName>
        <fullName evidence="1">Uncharacterized protein</fullName>
    </submittedName>
</protein>
<accession>A0ACD3AK58</accession>